<evidence type="ECO:0000313" key="3">
    <source>
        <dbReference type="Proteomes" id="UP000549913"/>
    </source>
</evidence>
<comment type="caution">
    <text evidence="2">The sequence shown here is derived from an EMBL/GenBank/DDBJ whole genome shotgun (WGS) entry which is preliminary data.</text>
</comment>
<organism evidence="2 3">
    <name type="scientific">Herbiconiux flava</name>
    <dbReference type="NCBI Taxonomy" id="881268"/>
    <lineage>
        <taxon>Bacteria</taxon>
        <taxon>Bacillati</taxon>
        <taxon>Actinomycetota</taxon>
        <taxon>Actinomycetes</taxon>
        <taxon>Micrococcales</taxon>
        <taxon>Microbacteriaceae</taxon>
        <taxon>Herbiconiux</taxon>
    </lineage>
</organism>
<proteinExistence type="predicted"/>
<feature type="compositionally biased region" description="Gly residues" evidence="1">
    <location>
        <begin position="92"/>
        <end position="106"/>
    </location>
</feature>
<evidence type="ECO:0000256" key="1">
    <source>
        <dbReference type="SAM" id="MobiDB-lite"/>
    </source>
</evidence>
<keyword evidence="3" id="KW-1185">Reference proteome</keyword>
<dbReference type="AlphaFoldDB" id="A0A852SR29"/>
<gene>
    <name evidence="2" type="ORF">BJ984_002454</name>
</gene>
<dbReference type="RefSeq" id="WP_179548285.1">
    <property type="nucleotide sequence ID" value="NZ_BSEW01000002.1"/>
</dbReference>
<dbReference type="Gene3D" id="1.10.287.1060">
    <property type="entry name" value="ESAT-6-like"/>
    <property type="match status" value="1"/>
</dbReference>
<feature type="region of interest" description="Disordered" evidence="1">
    <location>
        <begin position="83"/>
        <end position="134"/>
    </location>
</feature>
<protein>
    <submittedName>
        <fullName evidence="2">Uncharacterized protein YukE</fullName>
    </submittedName>
</protein>
<evidence type="ECO:0000313" key="2">
    <source>
        <dbReference type="EMBL" id="NYD71296.1"/>
    </source>
</evidence>
<sequence length="340" mass="33893">MTGGFWGADADQLRALAKDFDQKATQLSGMASTLTASINGTSAWSGPDAALFKQDWNSTYRVSLSSANQALVAAASALVKNADEQEQASSVDGGGVPGGSGPGGDGQGDDQGDSPFPGANGSGSGETDDDGSLLDDILNSPVVGSLQDYLDAAGIVGGIDALLQLRLGGAFSSLDAALDFRAFASGFNTASDFFGGNNWGSLTQGLSNVLGDGALASRVGSAAEFLGTAGKVLGPAGVVLGYAGAYNSYQNGDYVRAGYDGVATTIGAVALFTPPPANLVLGAVSGGMALGGLLYDNVPVFHDAVDNTAEAIGDAGEAIAEGAQDFAEGVADVAEDLWPW</sequence>
<dbReference type="Proteomes" id="UP000549913">
    <property type="component" value="Unassembled WGS sequence"/>
</dbReference>
<reference evidence="2 3" key="1">
    <citation type="submission" date="2020-07" db="EMBL/GenBank/DDBJ databases">
        <title>Sequencing the genomes of 1000 actinobacteria strains.</title>
        <authorList>
            <person name="Klenk H.-P."/>
        </authorList>
    </citation>
    <scope>NUCLEOTIDE SEQUENCE [LARGE SCALE GENOMIC DNA]</scope>
    <source>
        <strain evidence="2 3">DSM 26474</strain>
    </source>
</reference>
<accession>A0A852SR29</accession>
<name>A0A852SR29_9MICO</name>
<dbReference type="EMBL" id="JACCBM010000001">
    <property type="protein sequence ID" value="NYD71296.1"/>
    <property type="molecule type" value="Genomic_DNA"/>
</dbReference>